<keyword evidence="2" id="KW-1185">Reference proteome</keyword>
<dbReference type="EMBL" id="KZ451908">
    <property type="protein sequence ID" value="PKA63441.1"/>
    <property type="molecule type" value="Genomic_DNA"/>
</dbReference>
<sequence>MASQQPRGASLAKACHTIFRYNPTVITRLCPSGIPIRPFGEVRNITSRRPDVTDIIFIAEAMSKEDNRYRDPLIILVVANVDLYQALLDTAISIDVFFCSPFTEIGVEKRCLFPSSVMAIGFFGEILAPICSMSLSHSR</sequence>
<dbReference type="Proteomes" id="UP000236161">
    <property type="component" value="Unassembled WGS sequence"/>
</dbReference>
<accession>A0A2I0B6Q0</accession>
<reference evidence="1 2" key="1">
    <citation type="journal article" date="2017" name="Nature">
        <title>The Apostasia genome and the evolution of orchids.</title>
        <authorList>
            <person name="Zhang G.Q."/>
            <person name="Liu K.W."/>
            <person name="Li Z."/>
            <person name="Lohaus R."/>
            <person name="Hsiao Y.Y."/>
            <person name="Niu S.C."/>
            <person name="Wang J.Y."/>
            <person name="Lin Y.C."/>
            <person name="Xu Q."/>
            <person name="Chen L.J."/>
            <person name="Yoshida K."/>
            <person name="Fujiwara S."/>
            <person name="Wang Z.W."/>
            <person name="Zhang Y.Q."/>
            <person name="Mitsuda N."/>
            <person name="Wang M."/>
            <person name="Liu G.H."/>
            <person name="Pecoraro L."/>
            <person name="Huang H.X."/>
            <person name="Xiao X.J."/>
            <person name="Lin M."/>
            <person name="Wu X.Y."/>
            <person name="Wu W.L."/>
            <person name="Chen Y.Y."/>
            <person name="Chang S.B."/>
            <person name="Sakamoto S."/>
            <person name="Ohme-Takagi M."/>
            <person name="Yagi M."/>
            <person name="Zeng S.J."/>
            <person name="Shen C.Y."/>
            <person name="Yeh C.M."/>
            <person name="Luo Y.B."/>
            <person name="Tsai W.C."/>
            <person name="Van de Peer Y."/>
            <person name="Liu Z.J."/>
        </authorList>
    </citation>
    <scope>NUCLEOTIDE SEQUENCE [LARGE SCALE GENOMIC DNA]</scope>
    <source>
        <strain evidence="2">cv. Shenzhen</strain>
        <tissue evidence="1">Stem</tissue>
    </source>
</reference>
<organism evidence="1 2">
    <name type="scientific">Apostasia shenzhenica</name>
    <dbReference type="NCBI Taxonomy" id="1088818"/>
    <lineage>
        <taxon>Eukaryota</taxon>
        <taxon>Viridiplantae</taxon>
        <taxon>Streptophyta</taxon>
        <taxon>Embryophyta</taxon>
        <taxon>Tracheophyta</taxon>
        <taxon>Spermatophyta</taxon>
        <taxon>Magnoliopsida</taxon>
        <taxon>Liliopsida</taxon>
        <taxon>Asparagales</taxon>
        <taxon>Orchidaceae</taxon>
        <taxon>Apostasioideae</taxon>
        <taxon>Apostasia</taxon>
    </lineage>
</organism>
<gene>
    <name evidence="1" type="ORF">AXF42_Ash005336</name>
</gene>
<name>A0A2I0B6Q0_9ASPA</name>
<evidence type="ECO:0000313" key="1">
    <source>
        <dbReference type="EMBL" id="PKA63441.1"/>
    </source>
</evidence>
<protein>
    <submittedName>
        <fullName evidence="1">Uncharacterized protein</fullName>
    </submittedName>
</protein>
<dbReference type="AlphaFoldDB" id="A0A2I0B6Q0"/>
<proteinExistence type="predicted"/>
<evidence type="ECO:0000313" key="2">
    <source>
        <dbReference type="Proteomes" id="UP000236161"/>
    </source>
</evidence>